<dbReference type="Gene3D" id="1.10.10.10">
    <property type="entry name" value="Winged helix-like DNA-binding domain superfamily/Winged helix DNA-binding domain"/>
    <property type="match status" value="1"/>
</dbReference>
<keyword evidence="6" id="KW-1185">Reference proteome</keyword>
<gene>
    <name evidence="5" type="ORF">Phou_085560</name>
</gene>
<feature type="domain" description="HTH arsR-type" evidence="4">
    <location>
        <begin position="1"/>
        <end position="87"/>
    </location>
</feature>
<dbReference type="GO" id="GO:0003700">
    <property type="term" value="F:DNA-binding transcription factor activity"/>
    <property type="evidence" value="ECO:0007669"/>
    <property type="project" value="InterPro"/>
</dbReference>
<reference evidence="5 6" key="2">
    <citation type="submission" date="2020-03" db="EMBL/GenBank/DDBJ databases">
        <authorList>
            <person name="Ichikawa N."/>
            <person name="Kimura A."/>
            <person name="Kitahashi Y."/>
            <person name="Uohara A."/>
        </authorList>
    </citation>
    <scope>NUCLEOTIDE SEQUENCE [LARGE SCALE GENOMIC DNA]</scope>
    <source>
        <strain evidence="5 6">NBRC 108639</strain>
    </source>
</reference>
<dbReference type="SMART" id="SM00418">
    <property type="entry name" value="HTH_ARSR"/>
    <property type="match status" value="1"/>
</dbReference>
<dbReference type="InterPro" id="IPR011991">
    <property type="entry name" value="ArsR-like_HTH"/>
</dbReference>
<dbReference type="PRINTS" id="PR00778">
    <property type="entry name" value="HTHARSR"/>
</dbReference>
<evidence type="ECO:0000256" key="2">
    <source>
        <dbReference type="ARBA" id="ARBA00023125"/>
    </source>
</evidence>
<dbReference type="Pfam" id="PF01022">
    <property type="entry name" value="HTH_5"/>
    <property type="match status" value="1"/>
</dbReference>
<dbReference type="NCBIfam" id="NF033788">
    <property type="entry name" value="HTH_metalloreg"/>
    <property type="match status" value="1"/>
</dbReference>
<dbReference type="Proteomes" id="UP000482800">
    <property type="component" value="Unassembled WGS sequence"/>
</dbReference>
<protein>
    <submittedName>
        <fullName evidence="5">Transcriptional regulator</fullName>
    </submittedName>
</protein>
<comment type="caution">
    <text evidence="5">The sequence shown here is derived from an EMBL/GenBank/DDBJ whole genome shotgun (WGS) entry which is preliminary data.</text>
</comment>
<evidence type="ECO:0000313" key="6">
    <source>
        <dbReference type="Proteomes" id="UP000482800"/>
    </source>
</evidence>
<dbReference type="InterPro" id="IPR001845">
    <property type="entry name" value="HTH_ArsR_DNA-bd_dom"/>
</dbReference>
<dbReference type="PANTHER" id="PTHR33154:SF33">
    <property type="entry name" value="TRANSCRIPTIONAL REPRESSOR SDPR"/>
    <property type="match status" value="1"/>
</dbReference>
<dbReference type="InterPro" id="IPR051081">
    <property type="entry name" value="HTH_MetalResp_TranReg"/>
</dbReference>
<keyword evidence="2" id="KW-0238">DNA-binding</keyword>
<accession>A0A6V8KRB9</accession>
<dbReference type="InterPro" id="IPR036390">
    <property type="entry name" value="WH_DNA-bd_sf"/>
</dbReference>
<organism evidence="5 6">
    <name type="scientific">Phytohabitans houttuyneae</name>
    <dbReference type="NCBI Taxonomy" id="1076126"/>
    <lineage>
        <taxon>Bacteria</taxon>
        <taxon>Bacillati</taxon>
        <taxon>Actinomycetota</taxon>
        <taxon>Actinomycetes</taxon>
        <taxon>Micromonosporales</taxon>
        <taxon>Micromonosporaceae</taxon>
    </lineage>
</organism>
<dbReference type="PANTHER" id="PTHR33154">
    <property type="entry name" value="TRANSCRIPTIONAL REGULATOR, ARSR FAMILY"/>
    <property type="match status" value="1"/>
</dbReference>
<dbReference type="SUPFAM" id="SSF46785">
    <property type="entry name" value="Winged helix' DNA-binding domain"/>
    <property type="match status" value="1"/>
</dbReference>
<dbReference type="AlphaFoldDB" id="A0A6V8KRB9"/>
<proteinExistence type="predicted"/>
<evidence type="ECO:0000313" key="5">
    <source>
        <dbReference type="EMBL" id="GFJ84376.1"/>
    </source>
</evidence>
<dbReference type="CDD" id="cd00090">
    <property type="entry name" value="HTH_ARSR"/>
    <property type="match status" value="1"/>
</dbReference>
<reference evidence="5 6" key="1">
    <citation type="submission" date="2020-03" db="EMBL/GenBank/DDBJ databases">
        <title>Whole genome shotgun sequence of Phytohabitans houttuyneae NBRC 108639.</title>
        <authorList>
            <person name="Komaki H."/>
            <person name="Tamura T."/>
        </authorList>
    </citation>
    <scope>NUCLEOTIDE SEQUENCE [LARGE SCALE GENOMIC DNA]</scope>
    <source>
        <strain evidence="5 6">NBRC 108639</strain>
    </source>
</reference>
<evidence type="ECO:0000256" key="1">
    <source>
        <dbReference type="ARBA" id="ARBA00023015"/>
    </source>
</evidence>
<dbReference type="PROSITE" id="PS50987">
    <property type="entry name" value="HTH_ARSR_2"/>
    <property type="match status" value="1"/>
</dbReference>
<dbReference type="RefSeq" id="WP_173068084.1">
    <property type="nucleotide sequence ID" value="NZ_BAABGO010000040.1"/>
</dbReference>
<keyword evidence="1" id="KW-0805">Transcription regulation</keyword>
<dbReference type="EMBL" id="BLPF01000003">
    <property type="protein sequence ID" value="GFJ84376.1"/>
    <property type="molecule type" value="Genomic_DNA"/>
</dbReference>
<keyword evidence="3" id="KW-0804">Transcription</keyword>
<name>A0A6V8KRB9_9ACTN</name>
<dbReference type="GO" id="GO:0003677">
    <property type="term" value="F:DNA binding"/>
    <property type="evidence" value="ECO:0007669"/>
    <property type="project" value="UniProtKB-KW"/>
</dbReference>
<evidence type="ECO:0000256" key="3">
    <source>
        <dbReference type="ARBA" id="ARBA00023163"/>
    </source>
</evidence>
<evidence type="ECO:0000259" key="4">
    <source>
        <dbReference type="PROSITE" id="PS50987"/>
    </source>
</evidence>
<sequence>MLSTFDVLAEPTRRRILDLLLERPRPVGELVERLGLTQPGTSKHLRVLREAGLVQVRQDAQRRWYELRPEPLTEIDQWLAPYRRLWSGSLDRLEQHLDREARGGPPER</sequence>
<dbReference type="InterPro" id="IPR036388">
    <property type="entry name" value="WH-like_DNA-bd_sf"/>
</dbReference>